<dbReference type="EMBL" id="JBELOE010000076">
    <property type="protein sequence ID" value="MER2490906.1"/>
    <property type="molecule type" value="Genomic_DNA"/>
</dbReference>
<dbReference type="RefSeq" id="WP_350400702.1">
    <property type="nucleotide sequence ID" value="NZ_JBELOE010000076.1"/>
</dbReference>
<evidence type="ECO:0000259" key="8">
    <source>
        <dbReference type="SMART" id="SM00631"/>
    </source>
</evidence>
<evidence type="ECO:0000256" key="1">
    <source>
        <dbReference type="ARBA" id="ARBA00001947"/>
    </source>
</evidence>
<keyword evidence="9" id="KW-0121">Carboxypeptidase</keyword>
<feature type="chain" id="PRO_5047497508" evidence="7">
    <location>
        <begin position="21"/>
        <end position="839"/>
    </location>
</feature>
<keyword evidence="3" id="KW-0645">Protease</keyword>
<dbReference type="InterPro" id="IPR000834">
    <property type="entry name" value="Peptidase_M14"/>
</dbReference>
<dbReference type="PANTHER" id="PTHR11705">
    <property type="entry name" value="PROTEASE FAMILY M14 CARBOXYPEPTIDASE A,B"/>
    <property type="match status" value="1"/>
</dbReference>
<feature type="domain" description="Peptidase M14" evidence="8">
    <location>
        <begin position="42"/>
        <end position="323"/>
    </location>
</feature>
<protein>
    <submittedName>
        <fullName evidence="9">M14 family zinc carboxypeptidase</fullName>
    </submittedName>
</protein>
<name>A0ABV1RDA2_9ALTE</name>
<dbReference type="Pfam" id="PF00246">
    <property type="entry name" value="Peptidase_M14"/>
    <property type="match status" value="1"/>
</dbReference>
<proteinExistence type="inferred from homology"/>
<keyword evidence="4" id="KW-0378">Hydrolase</keyword>
<evidence type="ECO:0000256" key="2">
    <source>
        <dbReference type="ARBA" id="ARBA00005988"/>
    </source>
</evidence>
<dbReference type="Proteomes" id="UP001467690">
    <property type="component" value="Unassembled WGS sequence"/>
</dbReference>
<dbReference type="Gene3D" id="3.40.50.880">
    <property type="match status" value="1"/>
</dbReference>
<dbReference type="SMART" id="SM00631">
    <property type="entry name" value="Zn_pept"/>
    <property type="match status" value="1"/>
</dbReference>
<organism evidence="9 10">
    <name type="scientific">Catenovulum sediminis</name>
    <dbReference type="NCBI Taxonomy" id="1740262"/>
    <lineage>
        <taxon>Bacteria</taxon>
        <taxon>Pseudomonadati</taxon>
        <taxon>Pseudomonadota</taxon>
        <taxon>Gammaproteobacteria</taxon>
        <taxon>Alteromonadales</taxon>
        <taxon>Alteromonadaceae</taxon>
        <taxon>Catenovulum</taxon>
    </lineage>
</organism>
<evidence type="ECO:0000256" key="4">
    <source>
        <dbReference type="ARBA" id="ARBA00022801"/>
    </source>
</evidence>
<keyword evidence="5" id="KW-0862">Zinc</keyword>
<dbReference type="SUPFAM" id="SSF52317">
    <property type="entry name" value="Class I glutamine amidotransferase-like"/>
    <property type="match status" value="1"/>
</dbReference>
<dbReference type="Gene3D" id="3.40.630.10">
    <property type="entry name" value="Zn peptidases"/>
    <property type="match status" value="1"/>
</dbReference>
<dbReference type="InterPro" id="IPR029062">
    <property type="entry name" value="Class_I_gatase-like"/>
</dbReference>
<sequence length="839" mass="95720">MRIILHILFILALFLNNAVAAQLTSPAQFFPKQVNNSQLRAEQIYSYLDYVAQNSTNAQITEFGYSEEFRPLKLFVISSTDNIQNLDSIRIAHEQLSNPYARKPDIKKMPIIIWLSFASHGDEPSGTRAAIDVIHQLLSDNTTETRQWLNDSVILFEIIANPDGYDRFASQANTFYSDFPTANKQHMGRAESWPGGRGNHYWFDLNRDWLPVTQIESIARVKEFQRWKPNLLADFHEMQADHSYFFQPGVAERINPLTPERNIELTKTLSDYTARSFDQQQKLFFSEERFDDFYIGKGSTYPDLQGSLGILLEQANSRGQILDTINGKLTFQDTVDNQKLAIWSMLRAANAKREALLSYQEAFFKSAIAKAKAHNIKGFLIQEKYNKSKLNAFLQLLNYHAIQAYPLKDDFQSGDHLFEKAHSYWIPLQQAQFSLIQSIFSRQTSFSDHTFYDVTNWNLALSYGIQYQEVDKGFFSVKPESQAWRASKQKNTNVFQQKALAYLIEWHDNKAAPLLAEMLKRKIAVRVTEKDLNAVTPQGSKAFSSGSLLVLAADNAVGKLREFQALLQEYNVMHFNLVTGHTPQGPDLGSIHQVPLALPKAAILAGSGVSTTEVGEVWFHFDKKLHLPLVMLDKTNPELIDLNHFSHLIMVDGAYQSLPSILAQRIINWVEDGGTLITTKRATLWASQQRLIRNEFLSESDLISEFNTDQLKYADKEKLLSEMRISGTVFNGQLDNSHPLTFAYYTENLPIFRNDRVMLLNASQPFLDVIKYTDSPLLAGYASKENIKSLRNTTALTAQSKGKGQVIAFTDNPLFRGYWYATERLLTNALYFSHLLQER</sequence>
<evidence type="ECO:0000313" key="10">
    <source>
        <dbReference type="Proteomes" id="UP001467690"/>
    </source>
</evidence>
<accession>A0ABV1RDA2</accession>
<gene>
    <name evidence="9" type="ORF">ABS311_03290</name>
</gene>
<keyword evidence="10" id="KW-1185">Reference proteome</keyword>
<comment type="similarity">
    <text evidence="2">Belongs to the peptidase M14 family.</text>
</comment>
<keyword evidence="6" id="KW-0482">Metalloprotease</keyword>
<dbReference type="SUPFAM" id="SSF53187">
    <property type="entry name" value="Zn-dependent exopeptidases"/>
    <property type="match status" value="1"/>
</dbReference>
<reference evidence="9 10" key="1">
    <citation type="submission" date="2024-06" db="EMBL/GenBank/DDBJ databases">
        <authorList>
            <person name="Chen R.Y."/>
        </authorList>
    </citation>
    <scope>NUCLEOTIDE SEQUENCE [LARGE SCALE GENOMIC DNA]</scope>
    <source>
        <strain evidence="9 10">D2</strain>
    </source>
</reference>
<feature type="signal peptide" evidence="7">
    <location>
        <begin position="1"/>
        <end position="20"/>
    </location>
</feature>
<evidence type="ECO:0000256" key="7">
    <source>
        <dbReference type="SAM" id="SignalP"/>
    </source>
</evidence>
<evidence type="ECO:0000256" key="3">
    <source>
        <dbReference type="ARBA" id="ARBA00022670"/>
    </source>
</evidence>
<comment type="cofactor">
    <cofactor evidence="1">
        <name>Zn(2+)</name>
        <dbReference type="ChEBI" id="CHEBI:29105"/>
    </cofactor>
</comment>
<keyword evidence="7" id="KW-0732">Signal</keyword>
<dbReference type="GO" id="GO:0004180">
    <property type="term" value="F:carboxypeptidase activity"/>
    <property type="evidence" value="ECO:0007669"/>
    <property type="project" value="UniProtKB-KW"/>
</dbReference>
<comment type="caution">
    <text evidence="9">The sequence shown here is derived from an EMBL/GenBank/DDBJ whole genome shotgun (WGS) entry which is preliminary data.</text>
</comment>
<evidence type="ECO:0000256" key="6">
    <source>
        <dbReference type="ARBA" id="ARBA00023049"/>
    </source>
</evidence>
<evidence type="ECO:0000256" key="5">
    <source>
        <dbReference type="ARBA" id="ARBA00022833"/>
    </source>
</evidence>
<evidence type="ECO:0000313" key="9">
    <source>
        <dbReference type="EMBL" id="MER2490906.1"/>
    </source>
</evidence>
<dbReference type="PANTHER" id="PTHR11705:SF143">
    <property type="entry name" value="SLL0236 PROTEIN"/>
    <property type="match status" value="1"/>
</dbReference>